<dbReference type="Proteomes" id="UP000283433">
    <property type="component" value="Unassembled WGS sequence"/>
</dbReference>
<evidence type="ECO:0000259" key="3">
    <source>
        <dbReference type="Pfam" id="PF13439"/>
    </source>
</evidence>
<protein>
    <recommendedName>
        <fullName evidence="6">Glycosyltransferase</fullName>
    </recommendedName>
</protein>
<proteinExistence type="predicted"/>
<dbReference type="Gene3D" id="3.40.50.2000">
    <property type="entry name" value="Glycogen Phosphorylase B"/>
    <property type="match status" value="2"/>
</dbReference>
<name>A0A419SA53_9SPHI</name>
<organism evidence="4 5">
    <name type="scientific">Pelobium manganitolerans</name>
    <dbReference type="NCBI Taxonomy" id="1842495"/>
    <lineage>
        <taxon>Bacteria</taxon>
        <taxon>Pseudomonadati</taxon>
        <taxon>Bacteroidota</taxon>
        <taxon>Sphingobacteriia</taxon>
        <taxon>Sphingobacteriales</taxon>
        <taxon>Sphingobacteriaceae</taxon>
        <taxon>Pelobium</taxon>
    </lineage>
</organism>
<evidence type="ECO:0000313" key="4">
    <source>
        <dbReference type="EMBL" id="RKD19087.1"/>
    </source>
</evidence>
<dbReference type="InterPro" id="IPR001296">
    <property type="entry name" value="Glyco_trans_1"/>
</dbReference>
<gene>
    <name evidence="4" type="ORF">BCY91_13845</name>
</gene>
<evidence type="ECO:0000259" key="2">
    <source>
        <dbReference type="Pfam" id="PF00534"/>
    </source>
</evidence>
<evidence type="ECO:0000313" key="5">
    <source>
        <dbReference type="Proteomes" id="UP000283433"/>
    </source>
</evidence>
<comment type="caution">
    <text evidence="4">The sequence shown here is derived from an EMBL/GenBank/DDBJ whole genome shotgun (WGS) entry which is preliminary data.</text>
</comment>
<dbReference type="EMBL" id="MBTA01000003">
    <property type="protein sequence ID" value="RKD19087.1"/>
    <property type="molecule type" value="Genomic_DNA"/>
</dbReference>
<dbReference type="InterPro" id="IPR028098">
    <property type="entry name" value="Glyco_trans_4-like_N"/>
</dbReference>
<keyword evidence="5" id="KW-1185">Reference proteome</keyword>
<keyword evidence="1" id="KW-0808">Transferase</keyword>
<feature type="domain" description="Glycosyltransferase subfamily 4-like N-terminal" evidence="3">
    <location>
        <begin position="17"/>
        <end position="174"/>
    </location>
</feature>
<dbReference type="CDD" id="cd03809">
    <property type="entry name" value="GT4_MtfB-like"/>
    <property type="match status" value="1"/>
</dbReference>
<feature type="domain" description="Glycosyl transferase family 1" evidence="2">
    <location>
        <begin position="184"/>
        <end position="324"/>
    </location>
</feature>
<dbReference type="SUPFAM" id="SSF53756">
    <property type="entry name" value="UDP-Glycosyltransferase/glycogen phosphorylase"/>
    <property type="match status" value="1"/>
</dbReference>
<dbReference type="GO" id="GO:0016757">
    <property type="term" value="F:glycosyltransferase activity"/>
    <property type="evidence" value="ECO:0007669"/>
    <property type="project" value="InterPro"/>
</dbReference>
<evidence type="ECO:0000256" key="1">
    <source>
        <dbReference type="ARBA" id="ARBA00022679"/>
    </source>
</evidence>
<reference evidence="4 5" key="1">
    <citation type="submission" date="2016-07" db="EMBL/GenBank/DDBJ databases">
        <title>Genome of Pelobium manganitolerans.</title>
        <authorList>
            <person name="Wu S."/>
            <person name="Wang G."/>
        </authorList>
    </citation>
    <scope>NUCLEOTIDE SEQUENCE [LARGE SCALE GENOMIC DNA]</scope>
    <source>
        <strain evidence="4 5">YS-25</strain>
    </source>
</reference>
<sequence length="367" mass="41879">MRIAVNTRLLIPDKLEGVGRFSVELLRRLVQNHPEVEFVFCFDRPFSPEFIFGPNVKGLVVNPPARHPFLYYYWFQHRLPKALETENIDLFFSPDGHVPLKLKAKTLVAIHDLAFEHFAKGVDVLHQLYYKFFFLRFARKATRLITVSDFSKADLVRTYQVNPEKIDVIHNGVSAVFKQSEIKLADRIPYFIYVGAIHPRKNILNLLRAFEQFKTANAGLPHQMVLVSRSSWKTSQIARYLKKMIHRTDVIFNKNLSDNELNILLNNATALVYPSYFEGFGLPVIEAFACGTPVITTKNTVMAEIAKGAAHLFEANNVDELAELLFLQASGAAQNAEKIKLGLTLVQNYSWDIAAEQLWQTIQKTLA</sequence>
<dbReference type="Pfam" id="PF00534">
    <property type="entry name" value="Glycos_transf_1"/>
    <property type="match status" value="1"/>
</dbReference>
<dbReference type="Pfam" id="PF13439">
    <property type="entry name" value="Glyco_transf_4"/>
    <property type="match status" value="1"/>
</dbReference>
<accession>A0A419SA53</accession>
<dbReference type="PANTHER" id="PTHR46401">
    <property type="entry name" value="GLYCOSYLTRANSFERASE WBBK-RELATED"/>
    <property type="match status" value="1"/>
</dbReference>
<dbReference type="PANTHER" id="PTHR46401:SF2">
    <property type="entry name" value="GLYCOSYLTRANSFERASE WBBK-RELATED"/>
    <property type="match status" value="1"/>
</dbReference>
<dbReference type="AlphaFoldDB" id="A0A419SA53"/>
<evidence type="ECO:0008006" key="6">
    <source>
        <dbReference type="Google" id="ProtNLM"/>
    </source>
</evidence>